<evidence type="ECO:0000313" key="2">
    <source>
        <dbReference type="Proteomes" id="UP000187059"/>
    </source>
</evidence>
<protein>
    <submittedName>
        <fullName evidence="1">Uncharacterized protein</fullName>
    </submittedName>
</protein>
<evidence type="ECO:0000313" key="1">
    <source>
        <dbReference type="EMBL" id="APZ54750.1"/>
    </source>
</evidence>
<dbReference type="AlphaFoldDB" id="A0A1P8UZC2"/>
<sequence length="41" mass="4222">MHDLSCAQMAAIRADHAPAGVKTVLRPPPACPAGGFAAHQR</sequence>
<dbReference type="Proteomes" id="UP000187059">
    <property type="component" value="Chromosome"/>
</dbReference>
<dbReference type="KEGG" id="paby:Ga0080574_TMP4416"/>
<accession>A0A1P8UZC2</accession>
<organism evidence="1 2">
    <name type="scientific">Salipiger abyssi</name>
    <dbReference type="NCBI Taxonomy" id="1250539"/>
    <lineage>
        <taxon>Bacteria</taxon>
        <taxon>Pseudomonadati</taxon>
        <taxon>Pseudomonadota</taxon>
        <taxon>Alphaproteobacteria</taxon>
        <taxon>Rhodobacterales</taxon>
        <taxon>Roseobacteraceae</taxon>
        <taxon>Salipiger</taxon>
    </lineage>
</organism>
<dbReference type="EMBL" id="CP015093">
    <property type="protein sequence ID" value="APZ54750.1"/>
    <property type="molecule type" value="Genomic_DNA"/>
</dbReference>
<reference evidence="1 2" key="1">
    <citation type="submission" date="2016-04" db="EMBL/GenBank/DDBJ databases">
        <title>Deep-sea bacteria in the southern Pacific.</title>
        <authorList>
            <person name="Tang K."/>
        </authorList>
    </citation>
    <scope>NUCLEOTIDE SEQUENCE [LARGE SCALE GENOMIC DNA]</scope>
    <source>
        <strain evidence="1 2">JLT2014</strain>
    </source>
</reference>
<keyword evidence="2" id="KW-1185">Reference proteome</keyword>
<proteinExistence type="predicted"/>
<gene>
    <name evidence="1" type="ORF">Ga0080574_TMP4416</name>
</gene>
<name>A0A1P8UZC2_9RHOB</name>